<evidence type="ECO:0000259" key="7">
    <source>
        <dbReference type="PROSITE" id="PS50010"/>
    </source>
</evidence>
<dbReference type="PROSITE" id="PS50003">
    <property type="entry name" value="PH_DOMAIN"/>
    <property type="match status" value="1"/>
</dbReference>
<dbReference type="PANTHER" id="PTHR45872:SF2">
    <property type="entry name" value="RHO GUANINE NUCLEOTIDE EXCHANGE FACTOR 2, ISOFORM D"/>
    <property type="match status" value="1"/>
</dbReference>
<dbReference type="SUPFAM" id="SSF50729">
    <property type="entry name" value="PH domain-like"/>
    <property type="match status" value="1"/>
</dbReference>
<dbReference type="CDD" id="cd00160">
    <property type="entry name" value="RhoGEF"/>
    <property type="match status" value="1"/>
</dbReference>
<evidence type="ECO:0000256" key="4">
    <source>
        <dbReference type="ARBA" id="ARBA00023054"/>
    </source>
</evidence>
<dbReference type="Pfam" id="PF00621">
    <property type="entry name" value="RhoGEF"/>
    <property type="match status" value="1"/>
</dbReference>
<feature type="compositionally biased region" description="Polar residues" evidence="5">
    <location>
        <begin position="607"/>
        <end position="633"/>
    </location>
</feature>
<feature type="compositionally biased region" description="Acidic residues" evidence="5">
    <location>
        <begin position="843"/>
        <end position="852"/>
    </location>
</feature>
<evidence type="ECO:0000256" key="2">
    <source>
        <dbReference type="ARBA" id="ARBA00022490"/>
    </source>
</evidence>
<accession>R4WDG5</accession>
<reference evidence="8" key="1">
    <citation type="journal article" date="2013" name="PLoS ONE">
        <title>Gene expression in gut symbiotic organ of stinkbug affected by extracellular bacterial symbiont.</title>
        <authorList>
            <person name="Futahashi R."/>
            <person name="Tanaka K."/>
            <person name="Tanahashi M."/>
            <person name="Nikoh N."/>
            <person name="Kikuchi Y."/>
            <person name="Lee B.L."/>
            <person name="Fukatsu T."/>
        </authorList>
    </citation>
    <scope>NUCLEOTIDE SEQUENCE</scope>
    <source>
        <tissue evidence="8">Midgut</tissue>
    </source>
</reference>
<dbReference type="GO" id="GO:0005737">
    <property type="term" value="C:cytoplasm"/>
    <property type="evidence" value="ECO:0007669"/>
    <property type="project" value="UniProtKB-SubCell"/>
</dbReference>
<feature type="compositionally biased region" description="Low complexity" evidence="5">
    <location>
        <begin position="165"/>
        <end position="187"/>
    </location>
</feature>
<dbReference type="GO" id="GO:0001664">
    <property type="term" value="F:G protein-coupled receptor binding"/>
    <property type="evidence" value="ECO:0007669"/>
    <property type="project" value="TreeGrafter"/>
</dbReference>
<dbReference type="EMBL" id="AK417673">
    <property type="protein sequence ID" value="BAN20888.1"/>
    <property type="molecule type" value="mRNA"/>
</dbReference>
<feature type="domain" description="PH" evidence="6">
    <location>
        <begin position="463"/>
        <end position="567"/>
    </location>
</feature>
<dbReference type="PROSITE" id="PS50010">
    <property type="entry name" value="DH_2"/>
    <property type="match status" value="1"/>
</dbReference>
<dbReference type="InterPro" id="IPR011993">
    <property type="entry name" value="PH-like_dom_sf"/>
</dbReference>
<feature type="domain" description="DH" evidence="7">
    <location>
        <begin position="231"/>
        <end position="421"/>
    </location>
</feature>
<evidence type="ECO:0000313" key="8">
    <source>
        <dbReference type="EMBL" id="BAN20888.1"/>
    </source>
</evidence>
<dbReference type="PANTHER" id="PTHR45872">
    <property type="entry name" value="RHO GUANINE NUCLEOTIDE EXCHANGE FACTOR 2, ISOFORM D"/>
    <property type="match status" value="1"/>
</dbReference>
<dbReference type="InterPro" id="IPR035899">
    <property type="entry name" value="DBL_dom_sf"/>
</dbReference>
<dbReference type="AlphaFoldDB" id="R4WDG5"/>
<dbReference type="Pfam" id="PF17838">
    <property type="entry name" value="PH_16"/>
    <property type="match status" value="1"/>
</dbReference>
<evidence type="ECO:0000256" key="3">
    <source>
        <dbReference type="ARBA" id="ARBA00022553"/>
    </source>
</evidence>
<sequence>MEVTRTESFEIISTSEFFRSESFVLVPPYDEICNSVDRSKRLLEEEPGLVGENDSGEKSGGGGGGGDKGGSGGRERRPDPVRETSEEQQSRNRTSQDHEPPDPGTHHHDFTPHTKHKGPGVNRSESVKERQPQKRQTRDRRKTSDPNLSKTNNDVDIDAQPFTFNSNSGSSSNSSLSARSLESPSNSTDAVACQQQQQPWDSDIESEPIPPDWTSSIPEDVRESMSEHERKRQEIINELFYTEKSHVRGLKVLERVFYRPMKDKEVISSDLLQLIFANIEEMVQIHSAFNTSMKAIRNENPVIGDVSNLLLRMFDGQDGDNFQKAAATFCAHQNNSLELLKERRKKDQKFHNFLTEAEKSAVCRRLQLKDILPTGWQRLTKYPLFLESLVKYSAGRDQEEISRLQRALERSKEVLNFVDSAIKETENQSRLTEIQRRLDTGPFDKFDHPIVSEFRNLDLTKHRLLYEGPLNWRIQNRQKLIDLHVLLLEDAIILLQKQDEKFVLKFYSQALSPIIKVSTVLVRPNAVDKKALFLVNTSHNGAQIYDFVANSNSEKRTWFRHISDAAEAYKAKEGKNKRGDQSSTEEPNDLVEKTKELDDGGEGELLSAQQGSPVLNSSPQADSSPQPHSNTSPRLDGERTRNDEILATYTEEGALVEPSEVVVSQRDIHTAEPVLTPLEKLRRKDELVRQALFEKQVLVADILHVPREEFEAIADLAGEQTGDKDATELILAAVNQASALSRIVNEALRVGEEDVVAASVVPGQVPSIPAHKLYSIATSLNAHLSHLLSVMNERDEERMRLRKELQKSREQLHALHERREQNGFLHRDNSLSESTNPPPPSEVLDESPETEGGDGKTAEELVQEEEAEQEAEVQLTHE</sequence>
<name>R4WDG5_RIPPE</name>
<dbReference type="GO" id="GO:0007186">
    <property type="term" value="P:G protein-coupled receptor signaling pathway"/>
    <property type="evidence" value="ECO:0007669"/>
    <property type="project" value="TreeGrafter"/>
</dbReference>
<dbReference type="InterPro" id="IPR041020">
    <property type="entry name" value="PH_16"/>
</dbReference>
<feature type="compositionally biased region" description="Basic and acidic residues" evidence="5">
    <location>
        <begin position="570"/>
        <end position="580"/>
    </location>
</feature>
<feature type="compositionally biased region" description="Acidic residues" evidence="5">
    <location>
        <begin position="861"/>
        <end position="871"/>
    </location>
</feature>
<organism evidence="8">
    <name type="scientific">Riptortus pedestris</name>
    <name type="common">Bean bug</name>
    <dbReference type="NCBI Taxonomy" id="329032"/>
    <lineage>
        <taxon>Eukaryota</taxon>
        <taxon>Metazoa</taxon>
        <taxon>Ecdysozoa</taxon>
        <taxon>Arthropoda</taxon>
        <taxon>Hexapoda</taxon>
        <taxon>Insecta</taxon>
        <taxon>Pterygota</taxon>
        <taxon>Neoptera</taxon>
        <taxon>Paraneoptera</taxon>
        <taxon>Hemiptera</taxon>
        <taxon>Heteroptera</taxon>
        <taxon>Panheteroptera</taxon>
        <taxon>Pentatomomorpha</taxon>
        <taxon>Coreoidea</taxon>
        <taxon>Alydidae</taxon>
        <taxon>Riptortus</taxon>
    </lineage>
</organism>
<dbReference type="SUPFAM" id="SSF48065">
    <property type="entry name" value="DBL homology domain (DH-domain)"/>
    <property type="match status" value="1"/>
</dbReference>
<keyword evidence="4" id="KW-0175">Coiled coil</keyword>
<dbReference type="CDD" id="cd13329">
    <property type="entry name" value="PH_RhoGEF"/>
    <property type="match status" value="1"/>
</dbReference>
<dbReference type="Gene3D" id="1.20.900.10">
    <property type="entry name" value="Dbl homology (DH) domain"/>
    <property type="match status" value="1"/>
</dbReference>
<feature type="compositionally biased region" description="Gly residues" evidence="5">
    <location>
        <begin position="58"/>
        <end position="72"/>
    </location>
</feature>
<dbReference type="GO" id="GO:0005085">
    <property type="term" value="F:guanyl-nucleotide exchange factor activity"/>
    <property type="evidence" value="ECO:0007669"/>
    <property type="project" value="InterPro"/>
</dbReference>
<keyword evidence="3" id="KW-0597">Phosphoprotein</keyword>
<feature type="compositionally biased region" description="Basic and acidic residues" evidence="5">
    <location>
        <begin position="73"/>
        <end position="112"/>
    </location>
</feature>
<evidence type="ECO:0000256" key="1">
    <source>
        <dbReference type="ARBA" id="ARBA00004496"/>
    </source>
</evidence>
<keyword evidence="2" id="KW-0963">Cytoplasm</keyword>
<dbReference type="Gene3D" id="2.30.29.30">
    <property type="entry name" value="Pleckstrin-homology domain (PH domain)/Phosphotyrosine-binding domain (PTB)"/>
    <property type="match status" value="1"/>
</dbReference>
<dbReference type="SMART" id="SM00233">
    <property type="entry name" value="PH"/>
    <property type="match status" value="1"/>
</dbReference>
<feature type="compositionally biased region" description="Basic and acidic residues" evidence="5">
    <location>
        <begin position="817"/>
        <end position="830"/>
    </location>
</feature>
<feature type="region of interest" description="Disordered" evidence="5">
    <location>
        <begin position="43"/>
        <end position="217"/>
    </location>
</feature>
<evidence type="ECO:0000259" key="6">
    <source>
        <dbReference type="PROSITE" id="PS50003"/>
    </source>
</evidence>
<evidence type="ECO:0000256" key="5">
    <source>
        <dbReference type="SAM" id="MobiDB-lite"/>
    </source>
</evidence>
<protein>
    <recommendedName>
        <fullName evidence="9">Guanine nucleotide exchange factor</fullName>
    </recommendedName>
</protein>
<dbReference type="InterPro" id="IPR000219">
    <property type="entry name" value="DH_dom"/>
</dbReference>
<feature type="region of interest" description="Disordered" evidence="5">
    <location>
        <begin position="570"/>
        <end position="640"/>
    </location>
</feature>
<dbReference type="InterPro" id="IPR001849">
    <property type="entry name" value="PH_domain"/>
</dbReference>
<proteinExistence type="evidence at transcript level"/>
<evidence type="ECO:0008006" key="9">
    <source>
        <dbReference type="Google" id="ProtNLM"/>
    </source>
</evidence>
<comment type="subcellular location">
    <subcellularLocation>
        <location evidence="1">Cytoplasm</location>
    </subcellularLocation>
</comment>
<dbReference type="SMART" id="SM00325">
    <property type="entry name" value="RhoGEF"/>
    <property type="match status" value="1"/>
</dbReference>
<feature type="compositionally biased region" description="Polar residues" evidence="5">
    <location>
        <begin position="145"/>
        <end position="154"/>
    </location>
</feature>
<feature type="region of interest" description="Disordered" evidence="5">
    <location>
        <begin position="817"/>
        <end position="878"/>
    </location>
</feature>